<protein>
    <recommendedName>
        <fullName evidence="5">ATP-dependent RNA helicase</fullName>
        <ecNumber evidence="5">3.6.4.13</ecNumber>
    </recommendedName>
</protein>
<feature type="compositionally biased region" description="Basic residues" evidence="6">
    <location>
        <begin position="357"/>
        <end position="370"/>
    </location>
</feature>
<keyword evidence="1 5" id="KW-0547">Nucleotide-binding</keyword>
<sequence>MQLYHSCLNIGIPCFSQQLKHKSVEDLARLSLKDPEYLSVHEESVTATPNHLRQTAMIVPLDQKLDMLWSFIKAHLNSKILVFLSSCKQVKFVFEAFKKLRPGIPLKCLHGRMKQERRMGIYAQFCEKRPVLFSTDVASRGLDFNKAVDWVVQVDCPEDVASYIHRVGRTARYTSGGWSVLFLMPSEMKMLEKLQASKVPVQFIKANTKRLQPVSGLLSALLVKHPEMQQLAQRSFITYLRSIHIQKDKEMISFEDRYLLQTKDAEEEGKANIMDGVMPATRVLKKKKLKINVHRPVGSRVVFDEEGNTLPPLAMLADAKSGNILLDQDQKKEYYKKLREELKHADKEDKLLDRQRRREKRVKEKMKRKKGDAEDEEDDDNLSRSDEETMDQGRRKRSKIYFDNDSDNNTDNDNGDRKENRDDKNSNADSISLGEQEALALKLLNSMHS</sequence>
<evidence type="ECO:0000256" key="5">
    <source>
        <dbReference type="RuleBase" id="RU365068"/>
    </source>
</evidence>
<feature type="compositionally biased region" description="Basic and acidic residues" evidence="6">
    <location>
        <begin position="414"/>
        <end position="426"/>
    </location>
</feature>
<feature type="region of interest" description="Disordered" evidence="6">
    <location>
        <begin position="349"/>
        <end position="435"/>
    </location>
</feature>
<evidence type="ECO:0000313" key="8">
    <source>
        <dbReference type="EMBL" id="KAK3199629.1"/>
    </source>
</evidence>
<dbReference type="GO" id="GO:0003723">
    <property type="term" value="F:RNA binding"/>
    <property type="evidence" value="ECO:0007669"/>
    <property type="project" value="UniProtKB-UniRule"/>
</dbReference>
<dbReference type="EMBL" id="JANJYJ010000007">
    <property type="protein sequence ID" value="KAK3199629.1"/>
    <property type="molecule type" value="Genomic_DNA"/>
</dbReference>
<evidence type="ECO:0000256" key="2">
    <source>
        <dbReference type="ARBA" id="ARBA00022801"/>
    </source>
</evidence>
<keyword evidence="4 5" id="KW-0694">RNA-binding</keyword>
<name>A0AAE0E0N3_9ROSI</name>
<dbReference type="Pfam" id="PF00271">
    <property type="entry name" value="Helicase_C"/>
    <property type="match status" value="1"/>
</dbReference>
<comment type="caution">
    <text evidence="8">The sequence shown here is derived from an EMBL/GenBank/DDBJ whole genome shotgun (WGS) entry which is preliminary data.</text>
</comment>
<evidence type="ECO:0000313" key="9">
    <source>
        <dbReference type="Proteomes" id="UP001281410"/>
    </source>
</evidence>
<dbReference type="GO" id="GO:0005524">
    <property type="term" value="F:ATP binding"/>
    <property type="evidence" value="ECO:0007669"/>
    <property type="project" value="UniProtKB-UniRule"/>
</dbReference>
<dbReference type="PANTHER" id="PTHR24031">
    <property type="entry name" value="RNA HELICASE"/>
    <property type="match status" value="1"/>
</dbReference>
<comment type="catalytic activity">
    <reaction evidence="5">
        <text>ATP + H2O = ADP + phosphate + H(+)</text>
        <dbReference type="Rhea" id="RHEA:13065"/>
        <dbReference type="ChEBI" id="CHEBI:15377"/>
        <dbReference type="ChEBI" id="CHEBI:15378"/>
        <dbReference type="ChEBI" id="CHEBI:30616"/>
        <dbReference type="ChEBI" id="CHEBI:43474"/>
        <dbReference type="ChEBI" id="CHEBI:456216"/>
        <dbReference type="EC" id="3.6.4.13"/>
    </reaction>
</comment>
<feature type="compositionally biased region" description="Basic and acidic residues" evidence="6">
    <location>
        <begin position="381"/>
        <end position="393"/>
    </location>
</feature>
<dbReference type="EC" id="3.6.4.13" evidence="5"/>
<dbReference type="SUPFAM" id="SSF52540">
    <property type="entry name" value="P-loop containing nucleoside triphosphate hydrolases"/>
    <property type="match status" value="1"/>
</dbReference>
<dbReference type="CDD" id="cd18787">
    <property type="entry name" value="SF2_C_DEAD"/>
    <property type="match status" value="1"/>
</dbReference>
<accession>A0AAE0E0N3</accession>
<keyword evidence="2 5" id="KW-0378">Hydrolase</keyword>
<comment type="domain">
    <text evidence="5">The Q motif is unique to and characteristic of the DEAD box family of RNA helicases and controls ATP binding and hydrolysis.</text>
</comment>
<dbReference type="InterPro" id="IPR027417">
    <property type="entry name" value="P-loop_NTPase"/>
</dbReference>
<reference evidence="8" key="1">
    <citation type="journal article" date="2023" name="Plant J.">
        <title>Genome sequences and population genomics provide insights into the demographic history, inbreeding, and mutation load of two 'living fossil' tree species of Dipteronia.</title>
        <authorList>
            <person name="Feng Y."/>
            <person name="Comes H.P."/>
            <person name="Chen J."/>
            <person name="Zhu S."/>
            <person name="Lu R."/>
            <person name="Zhang X."/>
            <person name="Li P."/>
            <person name="Qiu J."/>
            <person name="Olsen K.M."/>
            <person name="Qiu Y."/>
        </authorList>
    </citation>
    <scope>NUCLEOTIDE SEQUENCE</scope>
    <source>
        <strain evidence="8">NBL</strain>
    </source>
</reference>
<dbReference type="Proteomes" id="UP001281410">
    <property type="component" value="Unassembled WGS sequence"/>
</dbReference>
<feature type="domain" description="Helicase C-terminal" evidence="7">
    <location>
        <begin position="60"/>
        <end position="212"/>
    </location>
</feature>
<dbReference type="GO" id="GO:0003724">
    <property type="term" value="F:RNA helicase activity"/>
    <property type="evidence" value="ECO:0007669"/>
    <property type="project" value="UniProtKB-EC"/>
</dbReference>
<evidence type="ECO:0000256" key="4">
    <source>
        <dbReference type="ARBA" id="ARBA00022884"/>
    </source>
</evidence>
<dbReference type="SMART" id="SM00490">
    <property type="entry name" value="HELICc"/>
    <property type="match status" value="1"/>
</dbReference>
<evidence type="ECO:0000256" key="3">
    <source>
        <dbReference type="ARBA" id="ARBA00022840"/>
    </source>
</evidence>
<organism evidence="8 9">
    <name type="scientific">Dipteronia sinensis</name>
    <dbReference type="NCBI Taxonomy" id="43782"/>
    <lineage>
        <taxon>Eukaryota</taxon>
        <taxon>Viridiplantae</taxon>
        <taxon>Streptophyta</taxon>
        <taxon>Embryophyta</taxon>
        <taxon>Tracheophyta</taxon>
        <taxon>Spermatophyta</taxon>
        <taxon>Magnoliopsida</taxon>
        <taxon>eudicotyledons</taxon>
        <taxon>Gunneridae</taxon>
        <taxon>Pentapetalae</taxon>
        <taxon>rosids</taxon>
        <taxon>malvids</taxon>
        <taxon>Sapindales</taxon>
        <taxon>Sapindaceae</taxon>
        <taxon>Hippocastanoideae</taxon>
        <taxon>Acereae</taxon>
        <taxon>Dipteronia</taxon>
    </lineage>
</organism>
<dbReference type="Gene3D" id="3.40.50.300">
    <property type="entry name" value="P-loop containing nucleotide triphosphate hydrolases"/>
    <property type="match status" value="1"/>
</dbReference>
<keyword evidence="3 5" id="KW-0067">ATP-binding</keyword>
<proteinExistence type="inferred from homology"/>
<comment type="similarity">
    <text evidence="5">Belongs to the DEAD box helicase family.</text>
</comment>
<comment type="function">
    <text evidence="5">RNA helicase.</text>
</comment>
<dbReference type="GO" id="GO:0016787">
    <property type="term" value="F:hydrolase activity"/>
    <property type="evidence" value="ECO:0007669"/>
    <property type="project" value="UniProtKB-KW"/>
</dbReference>
<keyword evidence="5" id="KW-0347">Helicase</keyword>
<keyword evidence="9" id="KW-1185">Reference proteome</keyword>
<dbReference type="AlphaFoldDB" id="A0AAE0E0N3"/>
<evidence type="ECO:0000259" key="7">
    <source>
        <dbReference type="PROSITE" id="PS51194"/>
    </source>
</evidence>
<dbReference type="InterPro" id="IPR001650">
    <property type="entry name" value="Helicase_C-like"/>
</dbReference>
<gene>
    <name evidence="8" type="ORF">Dsin_023044</name>
</gene>
<dbReference type="PROSITE" id="PS51194">
    <property type="entry name" value="HELICASE_CTER"/>
    <property type="match status" value="1"/>
</dbReference>
<evidence type="ECO:0000256" key="6">
    <source>
        <dbReference type="SAM" id="MobiDB-lite"/>
    </source>
</evidence>
<evidence type="ECO:0000256" key="1">
    <source>
        <dbReference type="ARBA" id="ARBA00022741"/>
    </source>
</evidence>